<dbReference type="EMBL" id="JAYWLC010000001">
    <property type="protein sequence ID" value="MER5170329.1"/>
    <property type="molecule type" value="Genomic_DNA"/>
</dbReference>
<accession>A0ABV1SBQ8</accession>
<gene>
    <name evidence="1" type="ORF">VSX56_00955</name>
</gene>
<evidence type="ECO:0000313" key="1">
    <source>
        <dbReference type="EMBL" id="MER5170329.1"/>
    </source>
</evidence>
<comment type="caution">
    <text evidence="1">The sequence shown here is derived from an EMBL/GenBank/DDBJ whole genome shotgun (WGS) entry which is preliminary data.</text>
</comment>
<sequence length="323" mass="36392">MTRGCHAGRFEDRGVEQMQDMSVTDWQSRMAALGEEFGHYEELGRAHAALFSQDAPVLLVTFELRNPLIDSDEEGLPLGYRIAQEGGWSSLTLIAEDATWFRSPEVYAYFDRLVDDGFFEDFDRVVFYGAGSCGYAACAFSVAAPGATVLAIQPQATLEPLLAGWDDRFPEMRQVSFDDRYGFAPDMMEGAEQGYIIYDPLERLDAMHAALFYRPNIKLMPCILAGGRIASLIARCGQLELMIARACEGKLTPRVLRHIYRDCRKNISYTRNLLRAVDAMDRPYMEALVCHHAAVRLKAPRLRKRYNKLVGELAKKGIILEQA</sequence>
<organism evidence="1 2">
    <name type="scientific">Thioclava kandeliae</name>
    <dbReference type="NCBI Taxonomy" id="3070818"/>
    <lineage>
        <taxon>Bacteria</taxon>
        <taxon>Pseudomonadati</taxon>
        <taxon>Pseudomonadota</taxon>
        <taxon>Alphaproteobacteria</taxon>
        <taxon>Rhodobacterales</taxon>
        <taxon>Paracoccaceae</taxon>
        <taxon>Thioclava</taxon>
    </lineage>
</organism>
<keyword evidence="2" id="KW-1185">Reference proteome</keyword>
<evidence type="ECO:0000313" key="2">
    <source>
        <dbReference type="Proteomes" id="UP001438953"/>
    </source>
</evidence>
<dbReference type="RefSeq" id="WP_339112383.1">
    <property type="nucleotide sequence ID" value="NZ_JAYWLC010000001.1"/>
</dbReference>
<dbReference type="Proteomes" id="UP001438953">
    <property type="component" value="Unassembled WGS sequence"/>
</dbReference>
<reference evidence="1 2" key="1">
    <citation type="submission" date="2024-06" db="EMBL/GenBank/DDBJ databases">
        <title>Thioclava kandeliae sp. nov. from a rhizosphere soil sample of Kandelia candel in a mangrove.</title>
        <authorList>
            <person name="Mu T."/>
        </authorList>
    </citation>
    <scope>NUCLEOTIDE SEQUENCE [LARGE SCALE GENOMIC DNA]</scope>
    <source>
        <strain evidence="1 2">CPCC 100088</strain>
    </source>
</reference>
<protein>
    <submittedName>
        <fullName evidence="1">Phosphoadenosine phosphosulfate reductase</fullName>
    </submittedName>
</protein>
<name>A0ABV1SBQ8_9RHOB</name>
<proteinExistence type="predicted"/>